<gene>
    <name evidence="1" type="ORF">A2V97_02495</name>
</gene>
<reference evidence="1 2" key="1">
    <citation type="journal article" date="2016" name="Nat. Commun.">
        <title>Thousands of microbial genomes shed light on interconnected biogeochemical processes in an aquifer system.</title>
        <authorList>
            <person name="Anantharaman K."/>
            <person name="Brown C.T."/>
            <person name="Hug L.A."/>
            <person name="Sharon I."/>
            <person name="Castelle C.J."/>
            <person name="Probst A.J."/>
            <person name="Thomas B.C."/>
            <person name="Singh A."/>
            <person name="Wilkins M.J."/>
            <person name="Karaoz U."/>
            <person name="Brodie E.L."/>
            <person name="Williams K.H."/>
            <person name="Hubbard S.S."/>
            <person name="Banfield J.F."/>
        </authorList>
    </citation>
    <scope>NUCLEOTIDE SEQUENCE [LARGE SCALE GENOMIC DNA]</scope>
</reference>
<dbReference type="EMBL" id="MGFX01000003">
    <property type="protein sequence ID" value="OGM15527.1"/>
    <property type="molecule type" value="Genomic_DNA"/>
</dbReference>
<name>A0A1F7XKH4_9BACT</name>
<dbReference type="AlphaFoldDB" id="A0A1F7XKH4"/>
<organism evidence="1 2">
    <name type="scientific">Candidatus Woesebacteria bacterium RBG_16_42_24</name>
    <dbReference type="NCBI Taxonomy" id="1802485"/>
    <lineage>
        <taxon>Bacteria</taxon>
        <taxon>Candidatus Woeseibacteriota</taxon>
    </lineage>
</organism>
<dbReference type="STRING" id="1802485.A2V97_02495"/>
<comment type="caution">
    <text evidence="1">The sequence shown here is derived from an EMBL/GenBank/DDBJ whole genome shotgun (WGS) entry which is preliminary data.</text>
</comment>
<evidence type="ECO:0000313" key="1">
    <source>
        <dbReference type="EMBL" id="OGM15527.1"/>
    </source>
</evidence>
<proteinExistence type="predicted"/>
<protein>
    <submittedName>
        <fullName evidence="1">Uncharacterized protein</fullName>
    </submittedName>
</protein>
<sequence>MSAEQESKVTIERQVWRGSGIALAIESVRLLATMPSPSTVERALELLGVGLAIPIWIRWGQGRGWVEEDLGRLLSIKPQD</sequence>
<evidence type="ECO:0000313" key="2">
    <source>
        <dbReference type="Proteomes" id="UP000177382"/>
    </source>
</evidence>
<accession>A0A1F7XKH4</accession>
<dbReference type="Proteomes" id="UP000177382">
    <property type="component" value="Unassembled WGS sequence"/>
</dbReference>